<reference evidence="2" key="1">
    <citation type="submission" date="2022-11" db="UniProtKB">
        <authorList>
            <consortium name="WormBaseParasite"/>
        </authorList>
    </citation>
    <scope>IDENTIFICATION</scope>
</reference>
<organism evidence="1 2">
    <name type="scientific">Panagrolaimus sp. PS1159</name>
    <dbReference type="NCBI Taxonomy" id="55785"/>
    <lineage>
        <taxon>Eukaryota</taxon>
        <taxon>Metazoa</taxon>
        <taxon>Ecdysozoa</taxon>
        <taxon>Nematoda</taxon>
        <taxon>Chromadorea</taxon>
        <taxon>Rhabditida</taxon>
        <taxon>Tylenchina</taxon>
        <taxon>Panagrolaimomorpha</taxon>
        <taxon>Panagrolaimoidea</taxon>
        <taxon>Panagrolaimidae</taxon>
        <taxon>Panagrolaimus</taxon>
    </lineage>
</organism>
<sequence>MAASATSQVPEKCVHDNFKQSELKRRIQVQCDFIKADTCSGFSAVSHSDKAIILSFRGSDMHEILLEVVDAIFERPVSAFDGRGKVLYYFLTAFSEVWENGMKDDFISLNNTYPDYELWITGHSLGGAMASIAATTIATTNLFDAKKIKLVTFGQPRTGDESYAALVDSLIPYAIRVVHRDDIVPLIPPGFLYGYRHHKSEVWYDNDMSINDTFQECDEDESNQCRDGKFAFDIKDHDKYFDVGVGMAHDGCKGWNPYV</sequence>
<protein>
    <submittedName>
        <fullName evidence="2">Fungal lipase-like domain-containing protein</fullName>
    </submittedName>
</protein>
<evidence type="ECO:0000313" key="1">
    <source>
        <dbReference type="Proteomes" id="UP000887580"/>
    </source>
</evidence>
<evidence type="ECO:0000313" key="2">
    <source>
        <dbReference type="WBParaSite" id="PS1159_v2.g12458.t1"/>
    </source>
</evidence>
<name>A0AC35F2D2_9BILA</name>
<accession>A0AC35F2D2</accession>
<proteinExistence type="predicted"/>
<dbReference type="WBParaSite" id="PS1159_v2.g12458.t1">
    <property type="protein sequence ID" value="PS1159_v2.g12458.t1"/>
    <property type="gene ID" value="PS1159_v2.g12458"/>
</dbReference>
<dbReference type="Proteomes" id="UP000887580">
    <property type="component" value="Unplaced"/>
</dbReference>